<evidence type="ECO:0000313" key="3">
    <source>
        <dbReference type="Proteomes" id="UP001189429"/>
    </source>
</evidence>
<feature type="region of interest" description="Disordered" evidence="1">
    <location>
        <begin position="469"/>
        <end position="500"/>
    </location>
</feature>
<reference evidence="2" key="1">
    <citation type="submission" date="2023-10" db="EMBL/GenBank/DDBJ databases">
        <authorList>
            <person name="Chen Y."/>
            <person name="Shah S."/>
            <person name="Dougan E. K."/>
            <person name="Thang M."/>
            <person name="Chan C."/>
        </authorList>
    </citation>
    <scope>NUCLEOTIDE SEQUENCE [LARGE SCALE GENOMIC DNA]</scope>
</reference>
<gene>
    <name evidence="2" type="ORF">PCOR1329_LOCUS46247</name>
</gene>
<feature type="region of interest" description="Disordered" evidence="1">
    <location>
        <begin position="379"/>
        <end position="416"/>
    </location>
</feature>
<accession>A0ABN9UCF4</accession>
<feature type="non-terminal residue" evidence="2">
    <location>
        <position position="500"/>
    </location>
</feature>
<proteinExistence type="predicted"/>
<dbReference type="Proteomes" id="UP001189429">
    <property type="component" value="Unassembled WGS sequence"/>
</dbReference>
<name>A0ABN9UCF4_9DINO</name>
<feature type="non-terminal residue" evidence="2">
    <location>
        <position position="1"/>
    </location>
</feature>
<protein>
    <submittedName>
        <fullName evidence="2">Uncharacterized protein</fullName>
    </submittedName>
</protein>
<comment type="caution">
    <text evidence="2">The sequence shown here is derived from an EMBL/GenBank/DDBJ whole genome shotgun (WGS) entry which is preliminary data.</text>
</comment>
<sequence>VTVTVSTKVVGVSVPRLEVRDGAVNEGIAWDVFKWQLMEIARAIGLSCAGGAAVGLADFRAARVASSKPFGRWGSACADVGGVGFDGPDTAARRANQAGGRISLADDLRNAFAGTTAHGMFVAHGAEKDNVDGFGACRRARCMDRRGGAEGGQIKLAPDGLFDKRVGFTEHLRAVNGPMNYRALQVKKQFDKDELSFVPITSSILLGLQTGDASGVCVRLKTNAGLNVDASNAGAGGVKEQRDSAVASFWLVTDGDKPNVVLKRIATEVGANIPVLVNGRALDADDQPRASLDAMADLAGKPAPARARAEPQKAVARGARRSRSGSQLRQRSCALCTAAPAAFEGRLAREKRPRAIARAAGFRRGTLAACAATMAGAAAGKRRAQTGPSKWPAAQMSRSRSPRRPAAAAAAAPRSNELERQAGHVEMQTHALRHALQEQLAAFQRLLIARQRRALLEQLTARRAAGGRSFGVNGELAGEDLGSASDASSAIGYNSHVAEE</sequence>
<keyword evidence="3" id="KW-1185">Reference proteome</keyword>
<evidence type="ECO:0000313" key="2">
    <source>
        <dbReference type="EMBL" id="CAK0855529.1"/>
    </source>
</evidence>
<evidence type="ECO:0000256" key="1">
    <source>
        <dbReference type="SAM" id="MobiDB-lite"/>
    </source>
</evidence>
<feature type="compositionally biased region" description="Low complexity" evidence="1">
    <location>
        <begin position="392"/>
        <end position="415"/>
    </location>
</feature>
<dbReference type="EMBL" id="CAUYUJ010015560">
    <property type="protein sequence ID" value="CAK0855529.1"/>
    <property type="molecule type" value="Genomic_DNA"/>
</dbReference>
<feature type="region of interest" description="Disordered" evidence="1">
    <location>
        <begin position="300"/>
        <end position="331"/>
    </location>
</feature>
<organism evidence="2 3">
    <name type="scientific">Prorocentrum cordatum</name>
    <dbReference type="NCBI Taxonomy" id="2364126"/>
    <lineage>
        <taxon>Eukaryota</taxon>
        <taxon>Sar</taxon>
        <taxon>Alveolata</taxon>
        <taxon>Dinophyceae</taxon>
        <taxon>Prorocentrales</taxon>
        <taxon>Prorocentraceae</taxon>
        <taxon>Prorocentrum</taxon>
    </lineage>
</organism>